<sequence length="366" mass="41843">MGFVYSLIWQSPRQRLLQSLRGRTFTIPDLPSAFAHWPQGVHPEMPRLAGEVDRTIIRFYHEPRIFRKMKEADAASFGAMWWPYASFDRLCIATYLSMWLFAWDDETDSTEISHLVHQTDKAARFREQTREFIHACLSCDKEGPSELPVDGLNNPFIASFQVVGEAITRSCNEDQVNRFRLELDKYIDMAGLEQNIQMTNHLPTVDEYWNRRKGSSAVGVCLAITEYCYAMEIPPNIMGGADMRRLWDLINIIVSSTNDILSLKKEIAQGQTDSLVPILYLQYGSLQTAVDEAADMIFSSAKEFDQLAEKLLSSQPEDDAQDNLRKFIDGCRYCCSANLNWSLRSKRFKLNAQSLQSGFEVTLSTN</sequence>
<keyword evidence="6" id="KW-1185">Reference proteome</keyword>
<dbReference type="InterPro" id="IPR008949">
    <property type="entry name" value="Isoprenoid_synthase_dom_sf"/>
</dbReference>
<dbReference type="RefSeq" id="XP_024706711.1">
    <property type="nucleotide sequence ID" value="XM_024852830.1"/>
</dbReference>
<dbReference type="GO" id="GO:0046872">
    <property type="term" value="F:metal ion binding"/>
    <property type="evidence" value="ECO:0007669"/>
    <property type="project" value="UniProtKB-KW"/>
</dbReference>
<evidence type="ECO:0000256" key="2">
    <source>
        <dbReference type="ARBA" id="ARBA00006333"/>
    </source>
</evidence>
<dbReference type="EC" id="4.2.3.-" evidence="4"/>
<dbReference type="PANTHER" id="PTHR35201:SF4">
    <property type="entry name" value="BETA-PINACENE SYNTHASE-RELATED"/>
    <property type="match status" value="1"/>
</dbReference>
<dbReference type="AlphaFoldDB" id="A0A2I2GEV1"/>
<dbReference type="Pfam" id="PF19086">
    <property type="entry name" value="Terpene_syn_C_2"/>
    <property type="match status" value="1"/>
</dbReference>
<comment type="similarity">
    <text evidence="2 4">Belongs to the terpene synthase family.</text>
</comment>
<keyword evidence="4" id="KW-0456">Lyase</keyword>
<accession>A0A2I2GEV1</accession>
<proteinExistence type="inferred from homology"/>
<protein>
    <recommendedName>
        <fullName evidence="4">Terpene synthase</fullName>
        <ecNumber evidence="4">4.2.3.-</ecNumber>
    </recommendedName>
</protein>
<evidence type="ECO:0000256" key="4">
    <source>
        <dbReference type="RuleBase" id="RU366034"/>
    </source>
</evidence>
<dbReference type="EMBL" id="MSFO01000002">
    <property type="protein sequence ID" value="PLB51409.1"/>
    <property type="molecule type" value="Genomic_DNA"/>
</dbReference>
<evidence type="ECO:0000313" key="5">
    <source>
        <dbReference type="EMBL" id="PLB51409.1"/>
    </source>
</evidence>
<name>A0A2I2GEV1_9EURO</name>
<dbReference type="SFLD" id="SFLDS00005">
    <property type="entry name" value="Isoprenoid_Synthase_Type_I"/>
    <property type="match status" value="1"/>
</dbReference>
<evidence type="ECO:0000313" key="6">
    <source>
        <dbReference type="Proteomes" id="UP000234275"/>
    </source>
</evidence>
<dbReference type="SUPFAM" id="SSF48576">
    <property type="entry name" value="Terpenoid synthases"/>
    <property type="match status" value="1"/>
</dbReference>
<organism evidence="5 6">
    <name type="scientific">Aspergillus steynii IBT 23096</name>
    <dbReference type="NCBI Taxonomy" id="1392250"/>
    <lineage>
        <taxon>Eukaryota</taxon>
        <taxon>Fungi</taxon>
        <taxon>Dikarya</taxon>
        <taxon>Ascomycota</taxon>
        <taxon>Pezizomycotina</taxon>
        <taxon>Eurotiomycetes</taxon>
        <taxon>Eurotiomycetidae</taxon>
        <taxon>Eurotiales</taxon>
        <taxon>Aspergillaceae</taxon>
        <taxon>Aspergillus</taxon>
        <taxon>Aspergillus subgen. Circumdati</taxon>
    </lineage>
</organism>
<dbReference type="Gene3D" id="1.10.600.10">
    <property type="entry name" value="Farnesyl Diphosphate Synthase"/>
    <property type="match status" value="1"/>
</dbReference>
<dbReference type="PANTHER" id="PTHR35201">
    <property type="entry name" value="TERPENE SYNTHASE"/>
    <property type="match status" value="1"/>
</dbReference>
<comment type="cofactor">
    <cofactor evidence="1 4">
        <name>Mg(2+)</name>
        <dbReference type="ChEBI" id="CHEBI:18420"/>
    </cofactor>
</comment>
<dbReference type="STRING" id="1392250.A0A2I2GEV1"/>
<keyword evidence="4" id="KW-0479">Metal-binding</keyword>
<evidence type="ECO:0000256" key="1">
    <source>
        <dbReference type="ARBA" id="ARBA00001946"/>
    </source>
</evidence>
<keyword evidence="3 4" id="KW-0460">Magnesium</keyword>
<dbReference type="VEuPathDB" id="FungiDB:P170DRAFT_471343"/>
<dbReference type="OrthoDB" id="2861623at2759"/>
<dbReference type="Proteomes" id="UP000234275">
    <property type="component" value="Unassembled WGS sequence"/>
</dbReference>
<reference evidence="5 6" key="1">
    <citation type="submission" date="2016-12" db="EMBL/GenBank/DDBJ databases">
        <title>The genomes of Aspergillus section Nigri reveals drivers in fungal speciation.</title>
        <authorList>
            <consortium name="DOE Joint Genome Institute"/>
            <person name="Vesth T.C."/>
            <person name="Nybo J."/>
            <person name="Theobald S."/>
            <person name="Brandl J."/>
            <person name="Frisvad J.C."/>
            <person name="Nielsen K.F."/>
            <person name="Lyhne E.K."/>
            <person name="Kogle M.E."/>
            <person name="Kuo A."/>
            <person name="Riley R."/>
            <person name="Clum A."/>
            <person name="Nolan M."/>
            <person name="Lipzen A."/>
            <person name="Salamov A."/>
            <person name="Henrissat B."/>
            <person name="Wiebenga A."/>
            <person name="De Vries R.P."/>
            <person name="Grigoriev I.V."/>
            <person name="Mortensen U.H."/>
            <person name="Andersen M.R."/>
            <person name="Baker S.E."/>
        </authorList>
    </citation>
    <scope>NUCLEOTIDE SEQUENCE [LARGE SCALE GENOMIC DNA]</scope>
    <source>
        <strain evidence="5 6">IBT 23096</strain>
    </source>
</reference>
<gene>
    <name evidence="5" type="ORF">P170DRAFT_471343</name>
</gene>
<dbReference type="GO" id="GO:0008299">
    <property type="term" value="P:isoprenoid biosynthetic process"/>
    <property type="evidence" value="ECO:0007669"/>
    <property type="project" value="UniProtKB-ARBA"/>
</dbReference>
<comment type="caution">
    <text evidence="5">The sequence shown here is derived from an EMBL/GenBank/DDBJ whole genome shotgun (WGS) entry which is preliminary data.</text>
</comment>
<dbReference type="SFLD" id="SFLDG01020">
    <property type="entry name" value="Terpene_Cyclase_Like_2"/>
    <property type="match status" value="1"/>
</dbReference>
<dbReference type="GO" id="GO:0010333">
    <property type="term" value="F:terpene synthase activity"/>
    <property type="evidence" value="ECO:0007669"/>
    <property type="project" value="InterPro"/>
</dbReference>
<dbReference type="InterPro" id="IPR034686">
    <property type="entry name" value="Terpene_cyclase-like_2"/>
</dbReference>
<dbReference type="GeneID" id="36560528"/>
<evidence type="ECO:0000256" key="3">
    <source>
        <dbReference type="ARBA" id="ARBA00022842"/>
    </source>
</evidence>